<sequence>MRLAFKIVMVVAMTIAILVPLLMIRGVIDDRQNYRAQAVADIARSYAGAQSFAGPVLVVPYTETVEVEEPDKYNIVHKVQREVTHHWTFFPTTLDVRGPMRPSTRKRGLHEVRVYEWHGKAKAHFEALIPAPEAVPRRIGKPWLSYGIADVRGLRASPQLRINGRSQVVEEGLGSRSGSGLHVRLAEPQAGDVLRLDTELDLVLGGTESLALVPLAKSNRFGLQSSWQHPSFGGSSPRHELDASGFKADWEIASVATNAQRQYQQGQILPDLRGGIADMDGIDAVGVSLIDPVDIYTQADRATKYGLLFVLLTFVGFFLFELIKQLPIHPIQYGLVGLALAIFFLLLVSLSEHIAFAIAYLVASIACIGLIGFYLVAVLRSVGRGLGFAAMLATLYAALYGLLVSEDNALVLGAGLLFLVLAAIMVVTRRVDWYQLAGSRPAPRDPGRDAVGRHEPA</sequence>
<feature type="transmembrane region" description="Helical" evidence="1">
    <location>
        <begin position="409"/>
        <end position="427"/>
    </location>
</feature>
<name>A0ABX7RBB6_9GAMM</name>
<organism evidence="2 3">
    <name type="scientific">Lysobacter arenosi</name>
    <dbReference type="NCBI Taxonomy" id="2795387"/>
    <lineage>
        <taxon>Bacteria</taxon>
        <taxon>Pseudomonadati</taxon>
        <taxon>Pseudomonadota</taxon>
        <taxon>Gammaproteobacteria</taxon>
        <taxon>Lysobacterales</taxon>
        <taxon>Lysobacteraceae</taxon>
        <taxon>Lysobacter</taxon>
    </lineage>
</organism>
<keyword evidence="1" id="KW-0812">Transmembrane</keyword>
<evidence type="ECO:0000256" key="1">
    <source>
        <dbReference type="SAM" id="Phobius"/>
    </source>
</evidence>
<keyword evidence="1" id="KW-0472">Membrane</keyword>
<feature type="transmembrane region" description="Helical" evidence="1">
    <location>
        <begin position="386"/>
        <end position="403"/>
    </location>
</feature>
<dbReference type="EMBL" id="CP071517">
    <property type="protein sequence ID" value="QSX75300.1"/>
    <property type="molecule type" value="Genomic_DNA"/>
</dbReference>
<evidence type="ECO:0000313" key="3">
    <source>
        <dbReference type="Proteomes" id="UP000663400"/>
    </source>
</evidence>
<proteinExistence type="predicted"/>
<evidence type="ECO:0000313" key="2">
    <source>
        <dbReference type="EMBL" id="QSX75300.1"/>
    </source>
</evidence>
<gene>
    <name evidence="2" type="primary">creD</name>
    <name evidence="2" type="ORF">HIV01_001630</name>
</gene>
<reference evidence="2 3" key="1">
    <citation type="submission" date="2021-02" db="EMBL/GenBank/DDBJ databases">
        <title>Lysobacter arenosi sp. nov., isolated from soil of gangwondo yeongwol, south Korea.</title>
        <authorList>
            <person name="Kim K.R."/>
            <person name="Kim K.H."/>
            <person name="Jeon C.O."/>
        </authorList>
    </citation>
    <scope>NUCLEOTIDE SEQUENCE [LARGE SCALE GENOMIC DNA]</scope>
    <source>
        <strain evidence="2 3">R7</strain>
    </source>
</reference>
<dbReference type="RefSeq" id="WP_200604545.1">
    <property type="nucleotide sequence ID" value="NZ_CP071517.1"/>
</dbReference>
<dbReference type="PANTHER" id="PTHR30092">
    <property type="entry name" value="INNER MEMBRANE PROTEIN CRED"/>
    <property type="match status" value="1"/>
</dbReference>
<feature type="transmembrane region" description="Helical" evidence="1">
    <location>
        <begin position="354"/>
        <end position="379"/>
    </location>
</feature>
<keyword evidence="3" id="KW-1185">Reference proteome</keyword>
<dbReference type="Pfam" id="PF06123">
    <property type="entry name" value="CreD"/>
    <property type="match status" value="1"/>
</dbReference>
<feature type="transmembrane region" description="Helical" evidence="1">
    <location>
        <begin position="330"/>
        <end position="348"/>
    </location>
</feature>
<protein>
    <submittedName>
        <fullName evidence="2">Cell envelope integrity protein CreD</fullName>
    </submittedName>
</protein>
<dbReference type="PIRSF" id="PIRSF004548">
    <property type="entry name" value="CreD"/>
    <property type="match status" value="1"/>
</dbReference>
<accession>A0ABX7RBB6</accession>
<dbReference type="PANTHER" id="PTHR30092:SF0">
    <property type="entry name" value="INNER MEMBRANE PROTEIN CRED"/>
    <property type="match status" value="1"/>
</dbReference>
<dbReference type="NCBIfam" id="NF008712">
    <property type="entry name" value="PRK11715.1-1"/>
    <property type="match status" value="1"/>
</dbReference>
<keyword evidence="1" id="KW-1133">Transmembrane helix</keyword>
<feature type="transmembrane region" description="Helical" evidence="1">
    <location>
        <begin position="305"/>
        <end position="323"/>
    </location>
</feature>
<dbReference type="InterPro" id="IPR010364">
    <property type="entry name" value="Uncharacterised_IM_CreD"/>
</dbReference>
<feature type="transmembrane region" description="Helical" evidence="1">
    <location>
        <begin position="7"/>
        <end position="28"/>
    </location>
</feature>
<dbReference type="Proteomes" id="UP000663400">
    <property type="component" value="Chromosome"/>
</dbReference>